<dbReference type="GO" id="GO:0003676">
    <property type="term" value="F:nucleic acid binding"/>
    <property type="evidence" value="ECO:0007669"/>
    <property type="project" value="InterPro"/>
</dbReference>
<name>A0AAN9GDD1_9CAEN</name>
<dbReference type="Proteomes" id="UP001374579">
    <property type="component" value="Unassembled WGS sequence"/>
</dbReference>
<dbReference type="Gene3D" id="3.30.420.10">
    <property type="entry name" value="Ribonuclease H-like superfamily/Ribonuclease H"/>
    <property type="match status" value="1"/>
</dbReference>
<dbReference type="InterPro" id="IPR050951">
    <property type="entry name" value="Retrovirus_Pol_polyprotein"/>
</dbReference>
<dbReference type="InterPro" id="IPR036397">
    <property type="entry name" value="RNaseH_sf"/>
</dbReference>
<proteinExistence type="predicted"/>
<dbReference type="PROSITE" id="PS50994">
    <property type="entry name" value="INTEGRASE"/>
    <property type="match status" value="1"/>
</dbReference>
<dbReference type="AlphaFoldDB" id="A0AAN9GDD1"/>
<dbReference type="PANTHER" id="PTHR37984:SF5">
    <property type="entry name" value="PROTEIN NYNRIN-LIKE"/>
    <property type="match status" value="1"/>
</dbReference>
<dbReference type="Pfam" id="PF00665">
    <property type="entry name" value="rve"/>
    <property type="match status" value="1"/>
</dbReference>
<keyword evidence="4" id="KW-1185">Reference proteome</keyword>
<dbReference type="InterPro" id="IPR001584">
    <property type="entry name" value="Integrase_cat-core"/>
</dbReference>
<organism evidence="3 4">
    <name type="scientific">Littorina saxatilis</name>
    <dbReference type="NCBI Taxonomy" id="31220"/>
    <lineage>
        <taxon>Eukaryota</taxon>
        <taxon>Metazoa</taxon>
        <taxon>Spiralia</taxon>
        <taxon>Lophotrochozoa</taxon>
        <taxon>Mollusca</taxon>
        <taxon>Gastropoda</taxon>
        <taxon>Caenogastropoda</taxon>
        <taxon>Littorinimorpha</taxon>
        <taxon>Littorinoidea</taxon>
        <taxon>Littorinidae</taxon>
        <taxon>Littorina</taxon>
    </lineage>
</organism>
<reference evidence="3 4" key="1">
    <citation type="submission" date="2024-02" db="EMBL/GenBank/DDBJ databases">
        <title>Chromosome-scale genome assembly of the rough periwinkle Littorina saxatilis.</title>
        <authorList>
            <person name="De Jode A."/>
            <person name="Faria R."/>
            <person name="Formenti G."/>
            <person name="Sims Y."/>
            <person name="Smith T.P."/>
            <person name="Tracey A."/>
            <person name="Wood J.M.D."/>
            <person name="Zagrodzka Z.B."/>
            <person name="Johannesson K."/>
            <person name="Butlin R.K."/>
            <person name="Leder E.H."/>
        </authorList>
    </citation>
    <scope>NUCLEOTIDE SEQUENCE [LARGE SCALE GENOMIC DNA]</scope>
    <source>
        <strain evidence="3">Snail1</strain>
        <tissue evidence="3">Muscle</tissue>
    </source>
</reference>
<dbReference type="InterPro" id="IPR012337">
    <property type="entry name" value="RNaseH-like_sf"/>
</dbReference>
<dbReference type="EMBL" id="JBAMIC010000010">
    <property type="protein sequence ID" value="KAK7102710.1"/>
    <property type="molecule type" value="Genomic_DNA"/>
</dbReference>
<dbReference type="GO" id="GO:0015074">
    <property type="term" value="P:DNA integration"/>
    <property type="evidence" value="ECO:0007669"/>
    <property type="project" value="InterPro"/>
</dbReference>
<comment type="caution">
    <text evidence="3">The sequence shown here is derived from an EMBL/GenBank/DDBJ whole genome shotgun (WGS) entry which is preliminary data.</text>
</comment>
<evidence type="ECO:0000256" key="1">
    <source>
        <dbReference type="SAM" id="MobiDB-lite"/>
    </source>
</evidence>
<accession>A0AAN9GDD1</accession>
<evidence type="ECO:0000313" key="4">
    <source>
        <dbReference type="Proteomes" id="UP001374579"/>
    </source>
</evidence>
<protein>
    <recommendedName>
        <fullName evidence="2">Integrase catalytic domain-containing protein</fullName>
    </recommendedName>
</protein>
<feature type="domain" description="Integrase catalytic" evidence="2">
    <location>
        <begin position="143"/>
        <end position="308"/>
    </location>
</feature>
<evidence type="ECO:0000313" key="3">
    <source>
        <dbReference type="EMBL" id="KAK7102710.1"/>
    </source>
</evidence>
<sequence length="736" mass="83638">MEQKDKFYQLLEDHIMTLEDNKKEAFCTSQSKYNHILQALQLAKGAKCAQGAKFKHRAGQHFCLQTIGTRTLVYCVKAKTPLVTKEDTFETIKKCHEEVCHSGRDKTWHEVKTNYSGIKYDAIDVFLKTCTSCSTRKVHQNAPSGKPMINLTFLLRLQVDLIDYRNRPDGDFKWVLHARDHFTKFSWAYALKSKCAQEVADAMINQFSVFGAPKIMQTDNGREFTARVINELTTMWPGMVIIHGRPRHPQSQGCVERGNGDLEIKLGKWMDEHGSEWTKGLKFVVHAINTSISDTTGKSPYQLVFGQPPRTNSSLWQELSRQGILYEEDLPEDFLQQLEMEESVPHTSDSSQHTPRRLEESVLHTSDSSQHTPRRLEESVPHTSDSSQHTPRRLEESVPHTSDSSQHTPRRLEESVPHTSDSSQHTPRRLEESVPHTSDSSQHTPRRLEKSVPHTSDSSQHTPRRLEESVSNHSHGKRGREYILLHDHRMIATGTECPSRNMIHGQSVNTSSHAVVSVTEVHDAEFIPVEDNPFEECIEIGQFVTWRRSQMFDVDEGDSHREERMQARKKYLKAAKKQESRYVKKVASRIRTKVYSLGDTVGLNIHKVDRANSDARLLPCKVLMSKPVGGQRHLYKLYSATGILGPWIAGEELSDLRSVHFESLNEVNPDLLEEISLIKACRLSVKWRDTGSRVPSGASVCKCKGPCTTKRCCCRKAGLECGTKCHTDSKACKNTE</sequence>
<gene>
    <name evidence="3" type="ORF">V1264_020892</name>
</gene>
<dbReference type="PANTHER" id="PTHR37984">
    <property type="entry name" value="PROTEIN CBG26694"/>
    <property type="match status" value="1"/>
</dbReference>
<feature type="region of interest" description="Disordered" evidence="1">
    <location>
        <begin position="341"/>
        <end position="479"/>
    </location>
</feature>
<dbReference type="SUPFAM" id="SSF53098">
    <property type="entry name" value="Ribonuclease H-like"/>
    <property type="match status" value="1"/>
</dbReference>
<evidence type="ECO:0000259" key="2">
    <source>
        <dbReference type="PROSITE" id="PS50994"/>
    </source>
</evidence>